<dbReference type="Proteomes" id="UP001199915">
    <property type="component" value="Unassembled WGS sequence"/>
</dbReference>
<dbReference type="EMBL" id="JAKNFS010000124">
    <property type="protein sequence ID" value="MCG4767436.1"/>
    <property type="molecule type" value="Genomic_DNA"/>
</dbReference>
<gene>
    <name evidence="1" type="ORF">L0N21_18370</name>
</gene>
<proteinExistence type="predicted"/>
<evidence type="ECO:0000313" key="1">
    <source>
        <dbReference type="EMBL" id="MCG4767436.1"/>
    </source>
</evidence>
<reference evidence="1" key="1">
    <citation type="submission" date="2022-01" db="EMBL/GenBank/DDBJ databases">
        <title>Collection of gut derived symbiotic bacterial strains cultured from healthy donors.</title>
        <authorList>
            <person name="Lin H."/>
            <person name="Kohout C."/>
            <person name="Waligurski E."/>
            <person name="Pamer E.G."/>
        </authorList>
    </citation>
    <scope>NUCLEOTIDE SEQUENCE</scope>
    <source>
        <strain evidence="1">DFI.5.49</strain>
    </source>
</reference>
<comment type="caution">
    <text evidence="1">The sequence shown here is derived from an EMBL/GenBank/DDBJ whole genome shotgun (WGS) entry which is preliminary data.</text>
</comment>
<accession>A0AAE3JUE1</accession>
<protein>
    <submittedName>
        <fullName evidence="1">Uncharacterized protein</fullName>
    </submittedName>
</protein>
<name>A0AAE3JUE1_9FIRM</name>
<organism evidence="1 2">
    <name type="scientific">Fusicatenibacter saccharivorans</name>
    <dbReference type="NCBI Taxonomy" id="1150298"/>
    <lineage>
        <taxon>Bacteria</taxon>
        <taxon>Bacillati</taxon>
        <taxon>Bacillota</taxon>
        <taxon>Clostridia</taxon>
        <taxon>Lachnospirales</taxon>
        <taxon>Lachnospiraceae</taxon>
        <taxon>Fusicatenibacter</taxon>
    </lineage>
</organism>
<feature type="non-terminal residue" evidence="1">
    <location>
        <position position="68"/>
    </location>
</feature>
<evidence type="ECO:0000313" key="2">
    <source>
        <dbReference type="Proteomes" id="UP001199915"/>
    </source>
</evidence>
<sequence length="68" mass="7639">MISAPASSEANTTIGWVFPETTEEALEGVKNSDYYAALIIPETFTQEMLGFIDGEVDHPTIYYYENEK</sequence>
<dbReference type="AlphaFoldDB" id="A0AAE3JUE1"/>